<feature type="compositionally biased region" description="Basic and acidic residues" evidence="1">
    <location>
        <begin position="1"/>
        <end position="16"/>
    </location>
</feature>
<dbReference type="GO" id="GO:0046975">
    <property type="term" value="F:histone H3K36 methyltransferase activity"/>
    <property type="evidence" value="ECO:0007669"/>
    <property type="project" value="TreeGrafter"/>
</dbReference>
<dbReference type="GO" id="GO:0003697">
    <property type="term" value="F:single-stranded DNA binding"/>
    <property type="evidence" value="ECO:0007669"/>
    <property type="project" value="TreeGrafter"/>
</dbReference>
<sequence>FKRFKSDDFNLSDKEYPGGPRKYGNNDLEQLLAENSARKQIELAEQLGVTQQIISKRLHEMGKIQKEGKWVPHELTEADKNQRMAVYFSLLN</sequence>
<dbReference type="PANTHER" id="PTHR46060">
    <property type="entry name" value="MARINER MOS1 TRANSPOSASE-LIKE PROTEIN"/>
    <property type="match status" value="1"/>
</dbReference>
<feature type="region of interest" description="Disordered" evidence="1">
    <location>
        <begin position="1"/>
        <end position="25"/>
    </location>
</feature>
<dbReference type="InterPro" id="IPR036388">
    <property type="entry name" value="WH-like_DNA-bd_sf"/>
</dbReference>
<dbReference type="AlphaFoldDB" id="E2C4A8"/>
<evidence type="ECO:0000256" key="1">
    <source>
        <dbReference type="SAM" id="MobiDB-lite"/>
    </source>
</evidence>
<reference evidence="2 3" key="1">
    <citation type="journal article" date="2010" name="Science">
        <title>Genomic comparison of the ants Camponotus floridanus and Harpegnathos saltator.</title>
        <authorList>
            <person name="Bonasio R."/>
            <person name="Zhang G."/>
            <person name="Ye C."/>
            <person name="Mutti N.S."/>
            <person name="Fang X."/>
            <person name="Qin N."/>
            <person name="Donahue G."/>
            <person name="Yang P."/>
            <person name="Li Q."/>
            <person name="Li C."/>
            <person name="Zhang P."/>
            <person name="Huang Z."/>
            <person name="Berger S.L."/>
            <person name="Reinberg D."/>
            <person name="Wang J."/>
            <person name="Liebig J."/>
        </authorList>
    </citation>
    <scope>NUCLEOTIDE SEQUENCE [LARGE SCALE GENOMIC DNA]</scope>
    <source>
        <strain evidence="2 3">R22 G/1</strain>
    </source>
</reference>
<dbReference type="GO" id="GO:0000793">
    <property type="term" value="C:condensed chromosome"/>
    <property type="evidence" value="ECO:0007669"/>
    <property type="project" value="TreeGrafter"/>
</dbReference>
<dbReference type="GO" id="GO:0044547">
    <property type="term" value="F:DNA topoisomerase binding"/>
    <property type="evidence" value="ECO:0007669"/>
    <property type="project" value="TreeGrafter"/>
</dbReference>
<dbReference type="InParanoid" id="E2C4A8"/>
<organism evidence="3">
    <name type="scientific">Harpegnathos saltator</name>
    <name type="common">Jerdon's jumping ant</name>
    <dbReference type="NCBI Taxonomy" id="610380"/>
    <lineage>
        <taxon>Eukaryota</taxon>
        <taxon>Metazoa</taxon>
        <taxon>Ecdysozoa</taxon>
        <taxon>Arthropoda</taxon>
        <taxon>Hexapoda</taxon>
        <taxon>Insecta</taxon>
        <taxon>Pterygota</taxon>
        <taxon>Neoptera</taxon>
        <taxon>Endopterygota</taxon>
        <taxon>Hymenoptera</taxon>
        <taxon>Apocrita</taxon>
        <taxon>Aculeata</taxon>
        <taxon>Formicoidea</taxon>
        <taxon>Formicidae</taxon>
        <taxon>Ponerinae</taxon>
        <taxon>Ponerini</taxon>
        <taxon>Harpegnathos</taxon>
    </lineage>
</organism>
<dbReference type="GO" id="GO:0044774">
    <property type="term" value="P:mitotic DNA integrity checkpoint signaling"/>
    <property type="evidence" value="ECO:0007669"/>
    <property type="project" value="TreeGrafter"/>
</dbReference>
<dbReference type="GO" id="GO:0042800">
    <property type="term" value="F:histone H3K4 methyltransferase activity"/>
    <property type="evidence" value="ECO:0007669"/>
    <property type="project" value="TreeGrafter"/>
</dbReference>
<keyword evidence="2" id="KW-0808">Transferase</keyword>
<dbReference type="EMBL" id="GL452434">
    <property type="protein sequence ID" value="EFN77241.1"/>
    <property type="molecule type" value="Genomic_DNA"/>
</dbReference>
<dbReference type="GO" id="GO:0031297">
    <property type="term" value="P:replication fork processing"/>
    <property type="evidence" value="ECO:0007669"/>
    <property type="project" value="TreeGrafter"/>
</dbReference>
<evidence type="ECO:0000313" key="3">
    <source>
        <dbReference type="Proteomes" id="UP000008237"/>
    </source>
</evidence>
<dbReference type="GO" id="GO:0006303">
    <property type="term" value="P:double-strand break repair via nonhomologous end joining"/>
    <property type="evidence" value="ECO:0007669"/>
    <property type="project" value="TreeGrafter"/>
</dbReference>
<name>E2C4A8_HARSA</name>
<dbReference type="Gene3D" id="1.10.10.10">
    <property type="entry name" value="Winged helix-like DNA-binding domain superfamily/Winged helix DNA-binding domain"/>
    <property type="match status" value="1"/>
</dbReference>
<dbReference type="PANTHER" id="PTHR46060:SF2">
    <property type="entry name" value="HISTONE-LYSINE N-METHYLTRANSFERASE SETMAR"/>
    <property type="match status" value="1"/>
</dbReference>
<dbReference type="GO" id="GO:0000729">
    <property type="term" value="P:DNA double-strand break processing"/>
    <property type="evidence" value="ECO:0007669"/>
    <property type="project" value="TreeGrafter"/>
</dbReference>
<dbReference type="GO" id="GO:0005634">
    <property type="term" value="C:nucleus"/>
    <property type="evidence" value="ECO:0007669"/>
    <property type="project" value="TreeGrafter"/>
</dbReference>
<proteinExistence type="predicted"/>
<dbReference type="GO" id="GO:0032259">
    <property type="term" value="P:methylation"/>
    <property type="evidence" value="ECO:0007669"/>
    <property type="project" value="UniProtKB-KW"/>
</dbReference>
<dbReference type="GO" id="GO:0000014">
    <property type="term" value="F:single-stranded DNA endodeoxyribonuclease activity"/>
    <property type="evidence" value="ECO:0007669"/>
    <property type="project" value="TreeGrafter"/>
</dbReference>
<accession>E2C4A8</accession>
<protein>
    <submittedName>
        <fullName evidence="2">Histone-lysine N-methyltransferase SETMAR</fullName>
    </submittedName>
</protein>
<keyword evidence="3" id="KW-1185">Reference proteome</keyword>
<dbReference type="InterPro" id="IPR052709">
    <property type="entry name" value="Transposase-MT_Hybrid"/>
</dbReference>
<dbReference type="Proteomes" id="UP000008237">
    <property type="component" value="Unassembled WGS sequence"/>
</dbReference>
<dbReference type="GO" id="GO:0035861">
    <property type="term" value="C:site of double-strand break"/>
    <property type="evidence" value="ECO:0007669"/>
    <property type="project" value="TreeGrafter"/>
</dbReference>
<gene>
    <name evidence="2" type="ORF">EAI_05920</name>
</gene>
<dbReference type="GO" id="GO:0003690">
    <property type="term" value="F:double-stranded DNA binding"/>
    <property type="evidence" value="ECO:0007669"/>
    <property type="project" value="TreeGrafter"/>
</dbReference>
<evidence type="ECO:0000313" key="2">
    <source>
        <dbReference type="EMBL" id="EFN77241.1"/>
    </source>
</evidence>
<feature type="non-terminal residue" evidence="2">
    <location>
        <position position="92"/>
    </location>
</feature>
<dbReference type="GO" id="GO:0015074">
    <property type="term" value="P:DNA integration"/>
    <property type="evidence" value="ECO:0007669"/>
    <property type="project" value="TreeGrafter"/>
</dbReference>
<keyword evidence="2" id="KW-0489">Methyltransferase</keyword>
<feature type="non-terminal residue" evidence="2">
    <location>
        <position position="1"/>
    </location>
</feature>